<evidence type="ECO:0000313" key="4">
    <source>
        <dbReference type="Proteomes" id="UP000078561"/>
    </source>
</evidence>
<feature type="signal peptide" evidence="2">
    <location>
        <begin position="1"/>
        <end position="20"/>
    </location>
</feature>
<dbReference type="OMA" id="HVNAGIM"/>
<accession>A0A163JT01</accession>
<evidence type="ECO:0000313" key="3">
    <source>
        <dbReference type="EMBL" id="SAM02364.1"/>
    </source>
</evidence>
<dbReference type="EMBL" id="LT553804">
    <property type="protein sequence ID" value="SAM02364.1"/>
    <property type="molecule type" value="Genomic_DNA"/>
</dbReference>
<keyword evidence="1" id="KW-0812">Transmembrane</keyword>
<name>A0A163JT01_ABSGL</name>
<evidence type="ECO:0000256" key="1">
    <source>
        <dbReference type="SAM" id="Phobius"/>
    </source>
</evidence>
<dbReference type="OrthoDB" id="2282137at2759"/>
<sequence length="165" mass="17387">MSLLFRFTVLASLMLALTSAQVGPVITDPPNNATVSPGKTLSVAYAYPNLGPGTYTVDVNIWQDAAVSQLIQNLRTGVSVPAGISNGTNNAFNTSATIKVDMPSNLTDTFYLTLHQHVETQNGQAPTVRSAPLMLHSAAMSNLPNSFSVLLAVAFGVLGFSFLAM</sequence>
<feature type="chain" id="PRO_5007843422" evidence="2">
    <location>
        <begin position="21"/>
        <end position="165"/>
    </location>
</feature>
<dbReference type="InParanoid" id="A0A163JT01"/>
<keyword evidence="1" id="KW-1133">Transmembrane helix</keyword>
<gene>
    <name evidence="3" type="primary">ABSGL_08143.1 scaffold 9591</name>
</gene>
<evidence type="ECO:0000256" key="2">
    <source>
        <dbReference type="SAM" id="SignalP"/>
    </source>
</evidence>
<keyword evidence="1" id="KW-0472">Membrane</keyword>
<dbReference type="Proteomes" id="UP000078561">
    <property type="component" value="Unassembled WGS sequence"/>
</dbReference>
<keyword evidence="2" id="KW-0732">Signal</keyword>
<dbReference type="AlphaFoldDB" id="A0A163JT01"/>
<organism evidence="3">
    <name type="scientific">Absidia glauca</name>
    <name type="common">Pin mould</name>
    <dbReference type="NCBI Taxonomy" id="4829"/>
    <lineage>
        <taxon>Eukaryota</taxon>
        <taxon>Fungi</taxon>
        <taxon>Fungi incertae sedis</taxon>
        <taxon>Mucoromycota</taxon>
        <taxon>Mucoromycotina</taxon>
        <taxon>Mucoromycetes</taxon>
        <taxon>Mucorales</taxon>
        <taxon>Cunninghamellaceae</taxon>
        <taxon>Absidia</taxon>
    </lineage>
</organism>
<protein>
    <submittedName>
        <fullName evidence="3">Uncharacterized protein</fullName>
    </submittedName>
</protein>
<proteinExistence type="predicted"/>
<reference evidence="3" key="1">
    <citation type="submission" date="2016-04" db="EMBL/GenBank/DDBJ databases">
        <authorList>
            <person name="Evans L.H."/>
            <person name="Alamgir A."/>
            <person name="Owens N."/>
            <person name="Weber N.D."/>
            <person name="Virtaneva K."/>
            <person name="Barbian K."/>
            <person name="Babar A."/>
            <person name="Rosenke K."/>
        </authorList>
    </citation>
    <scope>NUCLEOTIDE SEQUENCE [LARGE SCALE GENOMIC DNA]</scope>
    <source>
        <strain evidence="3">CBS 101.48</strain>
    </source>
</reference>
<feature type="transmembrane region" description="Helical" evidence="1">
    <location>
        <begin position="147"/>
        <end position="164"/>
    </location>
</feature>
<keyword evidence="4" id="KW-1185">Reference proteome</keyword>